<evidence type="ECO:0000313" key="2">
    <source>
        <dbReference type="Proteomes" id="UP000279760"/>
    </source>
</evidence>
<dbReference type="Proteomes" id="UP000279760">
    <property type="component" value="Chromosome 1"/>
</dbReference>
<dbReference type="Gene3D" id="3.30.420.40">
    <property type="match status" value="1"/>
</dbReference>
<dbReference type="AlphaFoldDB" id="A0A3G4V9P2"/>
<accession>A0A3G4V9P2</accession>
<dbReference type="Pfam" id="PF11104">
    <property type="entry name" value="PilM_2"/>
    <property type="match status" value="1"/>
</dbReference>
<sequence>MARKWITGIDIGHHSTKAVVLAYEGSDIKIVNQLELNGCAAIFADPYTLKHQETVKKLKILRKIVPIFRKQAAIAIPESTVVSKVINLDARLVNDELEYAVHQAMSYQTPYDSEALAIDYVAVPPQNEPHPNQETAAYQVHVARHNIIDNRIQVVKALGFKPQLISTNIHALRSVQKLVLTTYPQFSNWVLLDVGQKNVSLLPPLQLPLELHKAWSITCVQDAHLAIQAPYNSAISTQLGTVLHKVSAQLQLFRSMLEGHQVGGLFLTGGHVQDSDVVDLITTRTDMSVECISDYLTSLSDNQYKLGSTYATALGIALNAIHWTQEH</sequence>
<proteinExistence type="predicted"/>
<dbReference type="PANTHER" id="PTHR32432:SF3">
    <property type="entry name" value="ETHANOLAMINE UTILIZATION PROTEIN EUTJ"/>
    <property type="match status" value="1"/>
</dbReference>
<dbReference type="InterPro" id="IPR050696">
    <property type="entry name" value="FtsA/MreB"/>
</dbReference>
<organism evidence="1 2">
    <name type="scientific">Vibrio mediterranei</name>
    <dbReference type="NCBI Taxonomy" id="689"/>
    <lineage>
        <taxon>Bacteria</taxon>
        <taxon>Pseudomonadati</taxon>
        <taxon>Pseudomonadota</taxon>
        <taxon>Gammaproteobacteria</taxon>
        <taxon>Vibrionales</taxon>
        <taxon>Vibrionaceae</taxon>
        <taxon>Vibrio</taxon>
    </lineage>
</organism>
<name>A0A3G4V9P2_9VIBR</name>
<gene>
    <name evidence="1" type="ORF">ECB94_07705</name>
</gene>
<dbReference type="InterPro" id="IPR005883">
    <property type="entry name" value="PilM"/>
</dbReference>
<evidence type="ECO:0000313" key="1">
    <source>
        <dbReference type="EMBL" id="AYV21185.1"/>
    </source>
</evidence>
<dbReference type="PANTHER" id="PTHR32432">
    <property type="entry name" value="CELL DIVISION PROTEIN FTSA-RELATED"/>
    <property type="match status" value="1"/>
</dbReference>
<reference evidence="1 2" key="1">
    <citation type="submission" date="2018-11" db="EMBL/GenBank/DDBJ databases">
        <title>Complete Genome Sequence of Vbrio mediterranei 117-T6: a Potential Pathogen Bacteria Isolated from the Conchocelis of Pyropia.</title>
        <authorList>
            <person name="Liu Q."/>
        </authorList>
    </citation>
    <scope>NUCLEOTIDE SEQUENCE [LARGE SCALE GENOMIC DNA]</scope>
    <source>
        <strain evidence="1 2">117-T6</strain>
    </source>
</reference>
<dbReference type="EMBL" id="CP033577">
    <property type="protein sequence ID" value="AYV21185.1"/>
    <property type="molecule type" value="Genomic_DNA"/>
</dbReference>
<protein>
    <recommendedName>
        <fullName evidence="3">Pilus assembly protein PilM</fullName>
    </recommendedName>
</protein>
<dbReference type="RefSeq" id="WP_124940363.1">
    <property type="nucleotide sequence ID" value="NZ_CP033577.1"/>
</dbReference>
<evidence type="ECO:0008006" key="3">
    <source>
        <dbReference type="Google" id="ProtNLM"/>
    </source>
</evidence>